<keyword evidence="10" id="KW-0560">Oxidoreductase</keyword>
<dbReference type="InterPro" id="IPR036291">
    <property type="entry name" value="NAD(P)-bd_dom_sf"/>
</dbReference>
<evidence type="ECO:0000256" key="4">
    <source>
        <dbReference type="ARBA" id="ARBA00022692"/>
    </source>
</evidence>
<keyword evidence="8" id="KW-0472">Membrane</keyword>
<evidence type="ECO:0000256" key="3">
    <source>
        <dbReference type="ARBA" id="ARBA00022516"/>
    </source>
</evidence>
<dbReference type="InterPro" id="IPR033640">
    <property type="entry name" value="FAR_C"/>
</dbReference>
<dbReference type="EMBL" id="GBHO01037767">
    <property type="protein sequence ID" value="JAG05837.1"/>
    <property type="molecule type" value="Transcribed_RNA"/>
</dbReference>
<dbReference type="PANTHER" id="PTHR11011:SF60">
    <property type="entry name" value="FATTY ACYL-COA REDUCTASE-RELATED"/>
    <property type="match status" value="1"/>
</dbReference>
<name>A0A0A9WBK2_LYGHE</name>
<feature type="domain" description="Fatty acyl-CoA reductase C-terminal" evidence="11">
    <location>
        <begin position="385"/>
        <end position="476"/>
    </location>
</feature>
<evidence type="ECO:0000313" key="13">
    <source>
        <dbReference type="EMBL" id="JAG05837.1"/>
    </source>
</evidence>
<comment type="similarity">
    <text evidence="2 10">Belongs to the fatty acyl-CoA reductase family.</text>
</comment>
<dbReference type="InterPro" id="IPR026055">
    <property type="entry name" value="FAR"/>
</dbReference>
<accession>A0A0A9WBK2</accession>
<comment type="catalytic activity">
    <reaction evidence="9 10">
        <text>a long-chain fatty acyl-CoA + 2 NADPH + 2 H(+) = a long-chain primary fatty alcohol + 2 NADP(+) + CoA</text>
        <dbReference type="Rhea" id="RHEA:52716"/>
        <dbReference type="ChEBI" id="CHEBI:15378"/>
        <dbReference type="ChEBI" id="CHEBI:57287"/>
        <dbReference type="ChEBI" id="CHEBI:57783"/>
        <dbReference type="ChEBI" id="CHEBI:58349"/>
        <dbReference type="ChEBI" id="CHEBI:77396"/>
        <dbReference type="ChEBI" id="CHEBI:83139"/>
        <dbReference type="EC" id="1.2.1.84"/>
    </reaction>
</comment>
<dbReference type="GO" id="GO:0035336">
    <property type="term" value="P:long-chain fatty-acyl-CoA metabolic process"/>
    <property type="evidence" value="ECO:0007669"/>
    <property type="project" value="TreeGrafter"/>
</dbReference>
<dbReference type="GO" id="GO:0080019">
    <property type="term" value="F:alcohol-forming very long-chain fatty acyl-CoA reductase activity"/>
    <property type="evidence" value="ECO:0007669"/>
    <property type="project" value="InterPro"/>
</dbReference>
<dbReference type="CDD" id="cd09071">
    <property type="entry name" value="FAR_C"/>
    <property type="match status" value="1"/>
</dbReference>
<keyword evidence="4" id="KW-0812">Transmembrane</keyword>
<gene>
    <name evidence="14" type="ORF">CM83_39131</name>
    <name evidence="13" type="ORF">CM83_39133</name>
</gene>
<comment type="subcellular location">
    <subcellularLocation>
        <location evidence="1">Membrane</location>
        <topology evidence="1">Multi-pass membrane protein</topology>
    </subcellularLocation>
</comment>
<dbReference type="EMBL" id="GBHO01037766">
    <property type="protein sequence ID" value="JAG05838.1"/>
    <property type="molecule type" value="Transcribed_RNA"/>
</dbReference>
<dbReference type="GO" id="GO:0102965">
    <property type="term" value="F:alcohol-forming long-chain fatty acyl-CoA reductase activity"/>
    <property type="evidence" value="ECO:0007669"/>
    <property type="project" value="UniProtKB-EC"/>
</dbReference>
<reference evidence="13" key="2">
    <citation type="submission" date="2014-07" db="EMBL/GenBank/DDBJ databases">
        <authorList>
            <person name="Hull J."/>
        </authorList>
    </citation>
    <scope>NUCLEOTIDE SEQUENCE</scope>
</reference>
<evidence type="ECO:0000256" key="1">
    <source>
        <dbReference type="ARBA" id="ARBA00004141"/>
    </source>
</evidence>
<keyword evidence="6" id="KW-1133">Transmembrane helix</keyword>
<evidence type="ECO:0000259" key="12">
    <source>
        <dbReference type="Pfam" id="PF07993"/>
    </source>
</evidence>
<evidence type="ECO:0000313" key="14">
    <source>
        <dbReference type="EMBL" id="JAG05838.1"/>
    </source>
</evidence>
<feature type="domain" description="Thioester reductase (TE)" evidence="12">
    <location>
        <begin position="38"/>
        <end position="308"/>
    </location>
</feature>
<dbReference type="Gene3D" id="3.40.50.720">
    <property type="entry name" value="NAD(P)-binding Rossmann-like Domain"/>
    <property type="match status" value="1"/>
</dbReference>
<keyword evidence="3 10" id="KW-0444">Lipid biosynthesis</keyword>
<dbReference type="SUPFAM" id="SSF51735">
    <property type="entry name" value="NAD(P)-binding Rossmann-fold domains"/>
    <property type="match status" value="1"/>
</dbReference>
<evidence type="ECO:0000256" key="2">
    <source>
        <dbReference type="ARBA" id="ARBA00005928"/>
    </source>
</evidence>
<dbReference type="EC" id="1.2.1.84" evidence="10"/>
<keyword evidence="7 10" id="KW-0443">Lipid metabolism</keyword>
<dbReference type="InterPro" id="IPR013120">
    <property type="entry name" value="FAR_NAD-bd"/>
</dbReference>
<evidence type="ECO:0000256" key="5">
    <source>
        <dbReference type="ARBA" id="ARBA00022857"/>
    </source>
</evidence>
<evidence type="ECO:0000256" key="8">
    <source>
        <dbReference type="ARBA" id="ARBA00023136"/>
    </source>
</evidence>
<evidence type="ECO:0000256" key="6">
    <source>
        <dbReference type="ARBA" id="ARBA00022989"/>
    </source>
</evidence>
<dbReference type="CDD" id="cd05236">
    <property type="entry name" value="FAR-N_SDR_e"/>
    <property type="match status" value="1"/>
</dbReference>
<sequence>MDYYYQRDRCPELDGEDRIIDTTSSNIRKFFRGTNIFVTGGAGFLGSLLIEKIGRSCPDFGKIYLLLRSKRGLTPSERLDKLFDDEIFNRLKKENPGFRSRVFLMEGDLNEPQCGLSQENLNIIRDEVNIIYHNAACLRMTEPLKNAYHMNVRATKDLLDLGTEMKHLKAFIYTSTAYSNCFRPDISETFYSTTYNWENLRDLVERMPEEDLDYFTPKLVGPWVNTYAFTKAIAEDMIKSYVGRIPVAIARPSIVIGCVEEPLKCWINNVYGSVGVSAGACVGIIRVWYADYDKVADIIPADYVVNTMISIASQLDDNQQGKVHLEPPIFNIVSSPKAPTTWGEHMRDSFIPAKKSKITTRKSIGEFAFVLVRKKWLFSVLFIILHLSQGLLVDTLLYLNGKSPQLVKGYIKIMRFNMQLSFFCEREWTYEQPNVDAMLERMSEVDKRLFPFDMTSFNWKKYHECSTRAIFKYIVKSKDCENQKPAHDHYRRFLTVRQYIVRAVKIVVVYGVLKMSQTGLNNMMLFLSRDVQGK</sequence>
<dbReference type="FunFam" id="3.40.50.720:FF:000143">
    <property type="entry name" value="Fatty acyl-CoA reductase"/>
    <property type="match status" value="1"/>
</dbReference>
<comment type="function">
    <text evidence="10">Catalyzes the reduction of fatty acyl-CoA to fatty alcohols.</text>
</comment>
<dbReference type="Pfam" id="PF07993">
    <property type="entry name" value="NAD_binding_4"/>
    <property type="match status" value="1"/>
</dbReference>
<dbReference type="AlphaFoldDB" id="A0A0A9WBK2"/>
<evidence type="ECO:0000256" key="9">
    <source>
        <dbReference type="ARBA" id="ARBA00052530"/>
    </source>
</evidence>
<evidence type="ECO:0000259" key="11">
    <source>
        <dbReference type="Pfam" id="PF03015"/>
    </source>
</evidence>
<evidence type="ECO:0000256" key="7">
    <source>
        <dbReference type="ARBA" id="ARBA00023098"/>
    </source>
</evidence>
<dbReference type="GO" id="GO:0016020">
    <property type="term" value="C:membrane"/>
    <property type="evidence" value="ECO:0007669"/>
    <property type="project" value="UniProtKB-SubCell"/>
</dbReference>
<proteinExistence type="inferred from homology"/>
<dbReference type="PANTHER" id="PTHR11011">
    <property type="entry name" value="MALE STERILITY PROTEIN 2-RELATED"/>
    <property type="match status" value="1"/>
</dbReference>
<keyword evidence="5 10" id="KW-0521">NADP</keyword>
<organism evidence="13">
    <name type="scientific">Lygus hesperus</name>
    <name type="common">Western plant bug</name>
    <dbReference type="NCBI Taxonomy" id="30085"/>
    <lineage>
        <taxon>Eukaryota</taxon>
        <taxon>Metazoa</taxon>
        <taxon>Ecdysozoa</taxon>
        <taxon>Arthropoda</taxon>
        <taxon>Hexapoda</taxon>
        <taxon>Insecta</taxon>
        <taxon>Pterygota</taxon>
        <taxon>Neoptera</taxon>
        <taxon>Paraneoptera</taxon>
        <taxon>Hemiptera</taxon>
        <taxon>Heteroptera</taxon>
        <taxon>Panheteroptera</taxon>
        <taxon>Cimicomorpha</taxon>
        <taxon>Miridae</taxon>
        <taxon>Mirini</taxon>
        <taxon>Lygus</taxon>
    </lineage>
</organism>
<reference evidence="13" key="1">
    <citation type="journal article" date="2014" name="PLoS ONE">
        <title>Transcriptome-Based Identification of ABC Transporters in the Western Tarnished Plant Bug Lygus hesperus.</title>
        <authorList>
            <person name="Hull J.J."/>
            <person name="Chaney K."/>
            <person name="Geib S.M."/>
            <person name="Fabrick J.A."/>
            <person name="Brent C.S."/>
            <person name="Walsh D."/>
            <person name="Lavine L.C."/>
        </authorList>
    </citation>
    <scope>NUCLEOTIDE SEQUENCE</scope>
</reference>
<protein>
    <recommendedName>
        <fullName evidence="10">Fatty acyl-CoA reductase</fullName>
        <ecNumber evidence="10">1.2.1.84</ecNumber>
    </recommendedName>
</protein>
<dbReference type="Pfam" id="PF03015">
    <property type="entry name" value="Sterile"/>
    <property type="match status" value="1"/>
</dbReference>
<dbReference type="GO" id="GO:0005777">
    <property type="term" value="C:peroxisome"/>
    <property type="evidence" value="ECO:0007669"/>
    <property type="project" value="TreeGrafter"/>
</dbReference>
<evidence type="ECO:0000256" key="10">
    <source>
        <dbReference type="RuleBase" id="RU363097"/>
    </source>
</evidence>